<dbReference type="Proteomes" id="UP000219338">
    <property type="component" value="Unassembled WGS sequence"/>
</dbReference>
<dbReference type="STRING" id="47428.A0A284R0R4"/>
<evidence type="ECO:0000256" key="1">
    <source>
        <dbReference type="SAM" id="MobiDB-lite"/>
    </source>
</evidence>
<sequence>MYSPPSSPVSPTRPQRVIPHGFLAPPKPKHRSVQEMSIRELHDRYDNNAKLLASPGASTSNYIHRISAEQLEIQVLLAELEGVDKINTGMRNARIKGEDEMDVEMTPEPPVSRIIETKRRVLARRYGPAEGTSAMGTLNMDEAIEIEQRRHAADLERRQRIEEKHRQIHDMRYGDMSKEEREARIFAFMNHKPTDSDMEDDSDEDEDDDDPSSWFEDDQDDGRKGQDIIEPDEEDYYDIIRVDAAKVRYSTFYEPRDDD</sequence>
<protein>
    <submittedName>
        <fullName evidence="2">Uncharacterized protein</fullName>
    </submittedName>
</protein>
<reference evidence="3" key="1">
    <citation type="journal article" date="2017" name="Nat. Ecol. Evol.">
        <title>Genome expansion and lineage-specific genetic innovations in the forest pathogenic fungi Armillaria.</title>
        <authorList>
            <person name="Sipos G."/>
            <person name="Prasanna A.N."/>
            <person name="Walter M.C."/>
            <person name="O'Connor E."/>
            <person name="Balint B."/>
            <person name="Krizsan K."/>
            <person name="Kiss B."/>
            <person name="Hess J."/>
            <person name="Varga T."/>
            <person name="Slot J."/>
            <person name="Riley R."/>
            <person name="Boka B."/>
            <person name="Rigling D."/>
            <person name="Barry K."/>
            <person name="Lee J."/>
            <person name="Mihaltcheva S."/>
            <person name="LaButti K."/>
            <person name="Lipzen A."/>
            <person name="Waldron R."/>
            <person name="Moloney N.M."/>
            <person name="Sperisen C."/>
            <person name="Kredics L."/>
            <person name="Vagvoelgyi C."/>
            <person name="Patrignani A."/>
            <person name="Fitzpatrick D."/>
            <person name="Nagy I."/>
            <person name="Doyle S."/>
            <person name="Anderson J.B."/>
            <person name="Grigoriev I.V."/>
            <person name="Gueldener U."/>
            <person name="Muensterkoetter M."/>
            <person name="Nagy L.G."/>
        </authorList>
    </citation>
    <scope>NUCLEOTIDE SEQUENCE [LARGE SCALE GENOMIC DNA]</scope>
    <source>
        <strain evidence="3">C18/9</strain>
    </source>
</reference>
<evidence type="ECO:0000313" key="2">
    <source>
        <dbReference type="EMBL" id="SJL02265.1"/>
    </source>
</evidence>
<keyword evidence="3" id="KW-1185">Reference proteome</keyword>
<evidence type="ECO:0000313" key="3">
    <source>
        <dbReference type="Proteomes" id="UP000219338"/>
    </source>
</evidence>
<dbReference type="EMBL" id="FUEG01000003">
    <property type="protein sequence ID" value="SJL02265.1"/>
    <property type="molecule type" value="Genomic_DNA"/>
</dbReference>
<gene>
    <name evidence="2" type="ORF">ARMOST_05591</name>
</gene>
<organism evidence="2 3">
    <name type="scientific">Armillaria ostoyae</name>
    <name type="common">Armillaria root rot fungus</name>
    <dbReference type="NCBI Taxonomy" id="47428"/>
    <lineage>
        <taxon>Eukaryota</taxon>
        <taxon>Fungi</taxon>
        <taxon>Dikarya</taxon>
        <taxon>Basidiomycota</taxon>
        <taxon>Agaricomycotina</taxon>
        <taxon>Agaricomycetes</taxon>
        <taxon>Agaricomycetidae</taxon>
        <taxon>Agaricales</taxon>
        <taxon>Marasmiineae</taxon>
        <taxon>Physalacriaceae</taxon>
        <taxon>Armillaria</taxon>
    </lineage>
</organism>
<dbReference type="AlphaFoldDB" id="A0A284R0R4"/>
<accession>A0A284R0R4</accession>
<proteinExistence type="predicted"/>
<dbReference type="OrthoDB" id="68090at2759"/>
<feature type="compositionally biased region" description="Acidic residues" evidence="1">
    <location>
        <begin position="196"/>
        <end position="220"/>
    </location>
</feature>
<feature type="region of interest" description="Disordered" evidence="1">
    <location>
        <begin position="189"/>
        <end position="236"/>
    </location>
</feature>
<name>A0A284R0R4_ARMOS</name>
<dbReference type="OMA" id="HKPTESD"/>